<name>A0AAU7VM52_9FIRM</name>
<reference evidence="1" key="1">
    <citation type="journal article" date="2013" name="Extremophiles">
        <title>Proteinivorax tanatarense gen. nov., sp. nov., an anaerobic, haloalkaliphilic, proteolytic bacterium isolated from a decaying algal bloom, and proposal of Proteinivoraceae fam. nov.</title>
        <authorList>
            <person name="Kevbrin V."/>
            <person name="Boltyanskaya Y."/>
            <person name="Zhilina T."/>
            <person name="Kolganova T."/>
            <person name="Lavrentjeva E."/>
            <person name="Kuznetsov B."/>
        </authorList>
    </citation>
    <scope>NUCLEOTIDE SEQUENCE</scope>
    <source>
        <strain evidence="1">Z-910T</strain>
    </source>
</reference>
<dbReference type="AlphaFoldDB" id="A0AAU7VM52"/>
<gene>
    <name evidence="1" type="ORF">PRVXT_000226</name>
</gene>
<reference evidence="1" key="2">
    <citation type="submission" date="2024-06" db="EMBL/GenBank/DDBJ databases">
        <authorList>
            <person name="Petrova K.O."/>
            <person name="Toshchakov S.V."/>
            <person name="Boltjanskaja Y.V."/>
            <person name="Kevbrin V."/>
        </authorList>
    </citation>
    <scope>NUCLEOTIDE SEQUENCE</scope>
    <source>
        <strain evidence="1">Z-910T</strain>
    </source>
</reference>
<evidence type="ECO:0000313" key="1">
    <source>
        <dbReference type="EMBL" id="XBX75120.1"/>
    </source>
</evidence>
<protein>
    <submittedName>
        <fullName evidence="1">Uncharacterized protein</fullName>
    </submittedName>
</protein>
<sequence length="98" mass="11581">MRKTVFERFEEIEPITLDDSDVIILFGHDDSLDSYYYLFLNFDLKTRVLNAGEDYYYIDKNALIRDLLKLTSHIKDKAIKNDLLHAVETLNDYGDQRS</sequence>
<organism evidence="1">
    <name type="scientific">Proteinivorax tanatarense</name>
    <dbReference type="NCBI Taxonomy" id="1260629"/>
    <lineage>
        <taxon>Bacteria</taxon>
        <taxon>Bacillati</taxon>
        <taxon>Bacillota</taxon>
        <taxon>Clostridia</taxon>
        <taxon>Eubacteriales</taxon>
        <taxon>Proteinivoracaceae</taxon>
        <taxon>Proteinivorax</taxon>
    </lineage>
</organism>
<accession>A0AAU7VM52</accession>
<dbReference type="RefSeq" id="WP_350343867.1">
    <property type="nucleotide sequence ID" value="NZ_CP158367.1"/>
</dbReference>
<dbReference type="EMBL" id="CP158367">
    <property type="protein sequence ID" value="XBX75120.1"/>
    <property type="molecule type" value="Genomic_DNA"/>
</dbReference>
<proteinExistence type="predicted"/>